<protein>
    <recommendedName>
        <fullName evidence="1">Ubiquitin-like domain-containing protein</fullName>
    </recommendedName>
</protein>
<dbReference type="Proteomes" id="UP000186817">
    <property type="component" value="Unassembled WGS sequence"/>
</dbReference>
<organism evidence="2 3">
    <name type="scientific">Symbiodinium microadriaticum</name>
    <name type="common">Dinoflagellate</name>
    <name type="synonym">Zooxanthella microadriatica</name>
    <dbReference type="NCBI Taxonomy" id="2951"/>
    <lineage>
        <taxon>Eukaryota</taxon>
        <taxon>Sar</taxon>
        <taxon>Alveolata</taxon>
        <taxon>Dinophyceae</taxon>
        <taxon>Suessiales</taxon>
        <taxon>Symbiodiniaceae</taxon>
        <taxon>Symbiodinium</taxon>
    </lineage>
</organism>
<dbReference type="InterPro" id="IPR002110">
    <property type="entry name" value="Ankyrin_rpt"/>
</dbReference>
<dbReference type="InterPro" id="IPR051553">
    <property type="entry name" value="Ran_GTPase-activating"/>
</dbReference>
<evidence type="ECO:0000259" key="1">
    <source>
        <dbReference type="PROSITE" id="PS50053"/>
    </source>
</evidence>
<reference evidence="2 3" key="1">
    <citation type="submission" date="2016-02" db="EMBL/GenBank/DDBJ databases">
        <title>Genome analysis of coral dinoflagellate symbionts highlights evolutionary adaptations to a symbiotic lifestyle.</title>
        <authorList>
            <person name="Aranda M."/>
            <person name="Li Y."/>
            <person name="Liew Y.J."/>
            <person name="Baumgarten S."/>
            <person name="Simakov O."/>
            <person name="Wilson M."/>
            <person name="Piel J."/>
            <person name="Ashoor H."/>
            <person name="Bougouffa S."/>
            <person name="Bajic V.B."/>
            <person name="Ryu T."/>
            <person name="Ravasi T."/>
            <person name="Bayer T."/>
            <person name="Micklem G."/>
            <person name="Kim H."/>
            <person name="Bhak J."/>
            <person name="Lajeunesse T.C."/>
            <person name="Voolstra C.R."/>
        </authorList>
    </citation>
    <scope>NUCLEOTIDE SEQUENCE [LARGE SCALE GENOMIC DNA]</scope>
    <source>
        <strain evidence="2 3">CCMP2467</strain>
    </source>
</reference>
<proteinExistence type="predicted"/>
<gene>
    <name evidence="2" type="ORF">AK812_SmicGene3043</name>
</gene>
<dbReference type="SUPFAM" id="SSF50985">
    <property type="entry name" value="RCC1/BLIP-II"/>
    <property type="match status" value="2"/>
</dbReference>
<dbReference type="InterPro" id="IPR000626">
    <property type="entry name" value="Ubiquitin-like_dom"/>
</dbReference>
<evidence type="ECO:0000313" key="3">
    <source>
        <dbReference type="Proteomes" id="UP000186817"/>
    </source>
</evidence>
<dbReference type="SUPFAM" id="SSF48403">
    <property type="entry name" value="Ankyrin repeat"/>
    <property type="match status" value="1"/>
</dbReference>
<comment type="caution">
    <text evidence="2">The sequence shown here is derived from an EMBL/GenBank/DDBJ whole genome shotgun (WGS) entry which is preliminary data.</text>
</comment>
<keyword evidence="3" id="KW-1185">Reference proteome</keyword>
<dbReference type="Gene3D" id="2.130.10.30">
    <property type="entry name" value="Regulator of chromosome condensation 1/beta-lactamase-inhibitor protein II"/>
    <property type="match status" value="2"/>
</dbReference>
<dbReference type="SUPFAM" id="SSF54236">
    <property type="entry name" value="Ubiquitin-like"/>
    <property type="match status" value="1"/>
</dbReference>
<dbReference type="PROSITE" id="PS50053">
    <property type="entry name" value="UBIQUITIN_2"/>
    <property type="match status" value="1"/>
</dbReference>
<dbReference type="InterPro" id="IPR009091">
    <property type="entry name" value="RCC1/BLIP-II"/>
</dbReference>
<feature type="domain" description="Ubiquitin-like" evidence="1">
    <location>
        <begin position="3"/>
        <end position="74"/>
    </location>
</feature>
<evidence type="ECO:0000313" key="2">
    <source>
        <dbReference type="EMBL" id="OLQ12967.1"/>
    </source>
</evidence>
<dbReference type="EMBL" id="LSRX01000035">
    <property type="protein sequence ID" value="OLQ12967.1"/>
    <property type="molecule type" value="Genomic_DNA"/>
</dbReference>
<dbReference type="PANTHER" id="PTHR45982:SF1">
    <property type="entry name" value="REGULATOR OF CHROMOSOME CONDENSATION"/>
    <property type="match status" value="1"/>
</dbReference>
<name>A0A1Q9F005_SYMMI</name>
<dbReference type="InterPro" id="IPR029071">
    <property type="entry name" value="Ubiquitin-like_domsf"/>
</dbReference>
<dbReference type="PANTHER" id="PTHR45982">
    <property type="entry name" value="REGULATOR OF CHROMOSOME CONDENSATION"/>
    <property type="match status" value="1"/>
</dbReference>
<dbReference type="OrthoDB" id="440906at2759"/>
<dbReference type="AlphaFoldDB" id="A0A1Q9F005"/>
<sequence>MSIAVEVGMLSGTSTTVNVGLDDEVETLKKRAQTALGAGKGRLLDSCGRVLDARADIKTAGLQNGDTLTLHINQVQLQATTSAFAAVLGDGSVVTWGAVDRGGDSSAVQDQLNNVQQIQATYGAFAAILADGSVATWGEDLFGGDSSAVQDQLKNVQQIQASCTAFAAILGDGSVVTWGNGTSGGDSRAVRDQLRNVQQIQANDVAFAAILGDGSVVTWGEPHRGGDSSAVQDQLKNVQRIQASEDAFAAILCDGSVVTWGDAGKGGDSSAVYDQLKNVRHIQASERAFAAILGDGSDQLTNVQQIQATHRAFAAIIGDGSVVTWGAVDGGGDSSAVQDQLTSVQQICASNNAFAAILGDGSVVTWNLASCHGEQLKNVQQIKASDIAFAAILGDGSVVTWGAVGCGSDSSAVQDQLKNVQQIQATEEAFAAILCDGWVERWTAPAAVRRAVLGALGVGDVEPATSRKAEELLCGIEGLRTGALVPGCIDIGACCGSTGSLYADMAKQARTRIYGNDTIDSMPELVQEWYHAVGTPMGVGNMAWAKECVKKGVDVNARLDAYGGTALFLAIEQGNWDMMKWLVEEAKVDLEILDYGGYNALDYAAACHWHHPDRPPMLPGGKPAPMDIASFLKGQGMQHTWFGAALAEDIDRLWEFLENGQDVNERGGHFNKSALEEAADNGGYWTAKFLMVKGGQVSVTPNWIYSMSPESHCTANIQGKLAK</sequence>
<accession>A0A1Q9F005</accession>
<dbReference type="Pfam" id="PF12796">
    <property type="entry name" value="Ank_2"/>
    <property type="match status" value="1"/>
</dbReference>
<dbReference type="InterPro" id="IPR036770">
    <property type="entry name" value="Ankyrin_rpt-contain_sf"/>
</dbReference>
<dbReference type="Gene3D" id="1.25.40.20">
    <property type="entry name" value="Ankyrin repeat-containing domain"/>
    <property type="match status" value="1"/>
</dbReference>